<dbReference type="AlphaFoldDB" id="Q84TS6"/>
<feature type="compositionally biased region" description="Low complexity" evidence="1">
    <location>
        <begin position="13"/>
        <end position="26"/>
    </location>
</feature>
<evidence type="ECO:0000313" key="3">
    <source>
        <dbReference type="Proteomes" id="UP000000763"/>
    </source>
</evidence>
<feature type="compositionally biased region" description="Basic and acidic residues" evidence="1">
    <location>
        <begin position="117"/>
        <end position="128"/>
    </location>
</feature>
<feature type="region of interest" description="Disordered" evidence="1">
    <location>
        <begin position="284"/>
        <end position="310"/>
    </location>
</feature>
<feature type="compositionally biased region" description="Basic residues" evidence="1">
    <location>
        <begin position="174"/>
        <end position="185"/>
    </location>
</feature>
<feature type="compositionally biased region" description="Basic and acidic residues" evidence="1">
    <location>
        <begin position="293"/>
        <end position="304"/>
    </location>
</feature>
<reference evidence="3" key="1">
    <citation type="journal article" date="2005" name="Nature">
        <title>The map-based sequence of the rice genome.</title>
        <authorList>
            <consortium name="International rice genome sequencing project (IRGSP)"/>
            <person name="Matsumoto T."/>
            <person name="Wu J."/>
            <person name="Kanamori H."/>
            <person name="Katayose Y."/>
            <person name="Fujisawa M."/>
            <person name="Namiki N."/>
            <person name="Mizuno H."/>
            <person name="Yamamoto K."/>
            <person name="Antonio B.A."/>
            <person name="Baba T."/>
            <person name="Sakata K."/>
            <person name="Nagamura Y."/>
            <person name="Aoki H."/>
            <person name="Arikawa K."/>
            <person name="Arita K."/>
            <person name="Bito T."/>
            <person name="Chiden Y."/>
            <person name="Fujitsuka N."/>
            <person name="Fukunaka R."/>
            <person name="Hamada M."/>
            <person name="Harada C."/>
            <person name="Hayashi A."/>
            <person name="Hijishita S."/>
            <person name="Honda M."/>
            <person name="Hosokawa S."/>
            <person name="Ichikawa Y."/>
            <person name="Idonuma A."/>
            <person name="Iijima M."/>
            <person name="Ikeda M."/>
            <person name="Ikeno M."/>
            <person name="Ito K."/>
            <person name="Ito S."/>
            <person name="Ito T."/>
            <person name="Ito Y."/>
            <person name="Ito Y."/>
            <person name="Iwabuchi A."/>
            <person name="Kamiya K."/>
            <person name="Karasawa W."/>
            <person name="Kurita K."/>
            <person name="Katagiri S."/>
            <person name="Kikuta A."/>
            <person name="Kobayashi H."/>
            <person name="Kobayashi N."/>
            <person name="Machita K."/>
            <person name="Maehara T."/>
            <person name="Masukawa M."/>
            <person name="Mizubayashi T."/>
            <person name="Mukai Y."/>
            <person name="Nagasaki H."/>
            <person name="Nagata Y."/>
            <person name="Naito S."/>
            <person name="Nakashima M."/>
            <person name="Nakama Y."/>
            <person name="Nakamichi Y."/>
            <person name="Nakamura M."/>
            <person name="Meguro A."/>
            <person name="Negishi M."/>
            <person name="Ohta I."/>
            <person name="Ohta T."/>
            <person name="Okamoto M."/>
            <person name="Ono N."/>
            <person name="Saji S."/>
            <person name="Sakaguchi M."/>
            <person name="Sakai K."/>
            <person name="Shibata M."/>
            <person name="Shimokawa T."/>
            <person name="Song J."/>
            <person name="Takazaki Y."/>
            <person name="Terasawa K."/>
            <person name="Tsugane M."/>
            <person name="Tsuji K."/>
            <person name="Ueda S."/>
            <person name="Waki K."/>
            <person name="Yamagata H."/>
            <person name="Yamamoto M."/>
            <person name="Yamamoto S."/>
            <person name="Yamane H."/>
            <person name="Yoshiki S."/>
            <person name="Yoshihara R."/>
            <person name="Yukawa K."/>
            <person name="Zhong H."/>
            <person name="Yano M."/>
            <person name="Yuan Q."/>
            <person name="Ouyang S."/>
            <person name="Liu J."/>
            <person name="Jones K.M."/>
            <person name="Gansberger K."/>
            <person name="Moffat K."/>
            <person name="Hill J."/>
            <person name="Bera J."/>
            <person name="Fadrosh D."/>
            <person name="Jin S."/>
            <person name="Johri S."/>
            <person name="Kim M."/>
            <person name="Overton L."/>
            <person name="Reardon M."/>
            <person name="Tsitrin T."/>
            <person name="Vuong H."/>
            <person name="Weaver B."/>
            <person name="Ciecko A."/>
            <person name="Tallon L."/>
            <person name="Jackson J."/>
            <person name="Pai G."/>
            <person name="Aken S.V."/>
            <person name="Utterback T."/>
            <person name="Reidmuller S."/>
            <person name="Feldblyum T."/>
            <person name="Hsiao J."/>
            <person name="Zismann V."/>
            <person name="Iobst S."/>
            <person name="de Vazeille A.R."/>
            <person name="Buell C.R."/>
            <person name="Ying K."/>
            <person name="Li Y."/>
            <person name="Lu T."/>
            <person name="Huang Y."/>
            <person name="Zhao Q."/>
            <person name="Feng Q."/>
            <person name="Zhang L."/>
            <person name="Zhu J."/>
            <person name="Weng Q."/>
            <person name="Mu J."/>
            <person name="Lu Y."/>
            <person name="Fan D."/>
            <person name="Liu Y."/>
            <person name="Guan J."/>
            <person name="Zhang Y."/>
            <person name="Yu S."/>
            <person name="Liu X."/>
            <person name="Zhang Y."/>
            <person name="Hong G."/>
            <person name="Han B."/>
            <person name="Choisne N."/>
            <person name="Demange N."/>
            <person name="Orjeda G."/>
            <person name="Samain S."/>
            <person name="Cattolico L."/>
            <person name="Pelletier E."/>
            <person name="Couloux A."/>
            <person name="Segurens B."/>
            <person name="Wincker P."/>
            <person name="D'Hont A."/>
            <person name="Scarpelli C."/>
            <person name="Weissenbach J."/>
            <person name="Salanoubat M."/>
            <person name="Quetier F."/>
            <person name="Yu Y."/>
            <person name="Kim H.R."/>
            <person name="Rambo T."/>
            <person name="Currie J."/>
            <person name="Collura K."/>
            <person name="Luo M."/>
            <person name="Yang T."/>
            <person name="Ammiraju J.S.S."/>
            <person name="Engler F."/>
            <person name="Soderlund C."/>
            <person name="Wing R.A."/>
            <person name="Palmer L.E."/>
            <person name="de la Bastide M."/>
            <person name="Spiegel L."/>
            <person name="Nascimento L."/>
            <person name="Zutavern T."/>
            <person name="O'Shaughnessy A."/>
            <person name="Dike S."/>
            <person name="Dedhia N."/>
            <person name="Preston R."/>
            <person name="Balija V."/>
            <person name="McCombie W.R."/>
            <person name="Chow T."/>
            <person name="Chen H."/>
            <person name="Chung M."/>
            <person name="Chen C."/>
            <person name="Shaw J."/>
            <person name="Wu H."/>
            <person name="Hsiao K."/>
            <person name="Chao Y."/>
            <person name="Chu M."/>
            <person name="Cheng C."/>
            <person name="Hour A."/>
            <person name="Lee P."/>
            <person name="Lin S."/>
            <person name="Lin Y."/>
            <person name="Liou J."/>
            <person name="Liu S."/>
            <person name="Hsing Y."/>
            <person name="Raghuvanshi S."/>
            <person name="Mohanty A."/>
            <person name="Bharti A.K."/>
            <person name="Gaur A."/>
            <person name="Gupta V."/>
            <person name="Kumar D."/>
            <person name="Ravi V."/>
            <person name="Vij S."/>
            <person name="Kapur A."/>
            <person name="Khurana P."/>
            <person name="Khurana P."/>
            <person name="Khurana J.P."/>
            <person name="Tyagi A.K."/>
            <person name="Gaikwad K."/>
            <person name="Singh A."/>
            <person name="Dalal V."/>
            <person name="Srivastava S."/>
            <person name="Dixit A."/>
            <person name="Pal A.K."/>
            <person name="Ghazi I.A."/>
            <person name="Yadav M."/>
            <person name="Pandit A."/>
            <person name="Bhargava A."/>
            <person name="Sureshbabu K."/>
            <person name="Batra K."/>
            <person name="Sharma T.R."/>
            <person name="Mohapatra T."/>
            <person name="Singh N.K."/>
            <person name="Messing J."/>
            <person name="Nelson A.B."/>
            <person name="Fuks G."/>
            <person name="Kavchok S."/>
            <person name="Keizer G."/>
            <person name="Linton E."/>
            <person name="Llaca V."/>
            <person name="Song R."/>
            <person name="Tanyolac B."/>
            <person name="Young S."/>
            <person name="Ho-Il K."/>
            <person name="Hahn J.H."/>
            <person name="Sangsakoo G."/>
            <person name="Vanavichit A."/>
            <person name="de Mattos Luiz.A.T."/>
            <person name="Zimmer P.D."/>
            <person name="Malone G."/>
            <person name="Dellagostin O."/>
            <person name="de Oliveira A.C."/>
            <person name="Bevan M."/>
            <person name="Bancroft I."/>
            <person name="Minx P."/>
            <person name="Cordum H."/>
            <person name="Wilson R."/>
            <person name="Cheng Z."/>
            <person name="Jin W."/>
            <person name="Jiang J."/>
            <person name="Leong S.A."/>
            <person name="Iwama H."/>
            <person name="Gojobori T."/>
            <person name="Itoh T."/>
            <person name="Niimura Y."/>
            <person name="Fujii Y."/>
            <person name="Habara T."/>
            <person name="Sakai H."/>
            <person name="Sato Y."/>
            <person name="Wilson G."/>
            <person name="Kumar K."/>
            <person name="McCouch S."/>
            <person name="Juretic N."/>
            <person name="Hoen D."/>
            <person name="Wright S."/>
            <person name="Bruskiewich R."/>
            <person name="Bureau T."/>
            <person name="Miyao A."/>
            <person name="Hirochika H."/>
            <person name="Nishikawa T."/>
            <person name="Kadowaki K."/>
            <person name="Sugiura M."/>
            <person name="Burr B."/>
            <person name="Sasaki T."/>
        </authorList>
    </citation>
    <scope>NUCLEOTIDE SEQUENCE [LARGE SCALE GENOMIC DNA]</scope>
    <source>
        <strain evidence="3">cv. Nipponbare</strain>
    </source>
</reference>
<feature type="compositionally biased region" description="Basic residues" evidence="1">
    <location>
        <begin position="134"/>
        <end position="148"/>
    </location>
</feature>
<protein>
    <submittedName>
        <fullName evidence="2">Uncharacterized protein</fullName>
    </submittedName>
</protein>
<feature type="region of interest" description="Disordered" evidence="1">
    <location>
        <begin position="1"/>
        <end position="27"/>
    </location>
</feature>
<feature type="region of interest" description="Disordered" evidence="1">
    <location>
        <begin position="117"/>
        <end position="195"/>
    </location>
</feature>
<accession>Q84TS6</accession>
<name>Q84TS6_ORYSJ</name>
<sequence>MDLDTPSCSSTRSAVPPSVTSKVSSPGDWGVHRPWSLAPETACGLSLCRARLRSLRYMLWNPCSTACATVSPPGPAATAAMRFHPLHRFRQSPQGTRSVVLHWLVAAAEAGIWRPTREGDRQRERRVGGEGGRGRRGAVTRMGRRERKGTREVALAAAAGGRGDGVDGEEDARHGRRARRTRGGPRKVAGTTMRGGGARIWTADCGGGATEVEQRDLAASPSPANAGDLRPEARTRASEHADYHHNRLLLLWIAAATSSPAIPLERRLLAAPKAAATLRMEDMGRRPWPHRPPALEKRKAEHRLGPAVLR</sequence>
<feature type="compositionally biased region" description="Basic and acidic residues" evidence="1">
    <location>
        <begin position="229"/>
        <end position="238"/>
    </location>
</feature>
<evidence type="ECO:0000256" key="1">
    <source>
        <dbReference type="SAM" id="MobiDB-lite"/>
    </source>
</evidence>
<feature type="region of interest" description="Disordered" evidence="1">
    <location>
        <begin position="213"/>
        <end position="238"/>
    </location>
</feature>
<organism evidence="2 3">
    <name type="scientific">Oryza sativa subsp. japonica</name>
    <name type="common">Rice</name>
    <dbReference type="NCBI Taxonomy" id="39947"/>
    <lineage>
        <taxon>Eukaryota</taxon>
        <taxon>Viridiplantae</taxon>
        <taxon>Streptophyta</taxon>
        <taxon>Embryophyta</taxon>
        <taxon>Tracheophyta</taxon>
        <taxon>Spermatophyta</taxon>
        <taxon>Magnoliopsida</taxon>
        <taxon>Liliopsida</taxon>
        <taxon>Poales</taxon>
        <taxon>Poaceae</taxon>
        <taxon>BOP clade</taxon>
        <taxon>Oryzoideae</taxon>
        <taxon>Oryzeae</taxon>
        <taxon>Oryzinae</taxon>
        <taxon>Oryza</taxon>
        <taxon>Oryza sativa</taxon>
    </lineage>
</organism>
<proteinExistence type="predicted"/>
<dbReference type="Proteomes" id="UP000000763">
    <property type="component" value="Chromosome 3"/>
</dbReference>
<reference evidence="3" key="2">
    <citation type="journal article" date="2008" name="Nucleic Acids Res.">
        <title>The rice annotation project database (RAP-DB): 2008 update.</title>
        <authorList>
            <consortium name="The rice annotation project (RAP)"/>
        </authorList>
    </citation>
    <scope>GENOME REANNOTATION</scope>
    <source>
        <strain evidence="3">cv. Nipponbare</strain>
    </source>
</reference>
<feature type="compositionally biased region" description="Polar residues" evidence="1">
    <location>
        <begin position="1"/>
        <end position="12"/>
    </location>
</feature>
<gene>
    <name evidence="2" type="primary">OSJNBb0097F01.7</name>
</gene>
<dbReference type="EMBL" id="AC087220">
    <property type="protein sequence ID" value="AAO62331.1"/>
    <property type="molecule type" value="Genomic_DNA"/>
</dbReference>
<evidence type="ECO:0000313" key="2">
    <source>
        <dbReference type="EMBL" id="AAO62331.1"/>
    </source>
</evidence>